<evidence type="ECO:0000313" key="2">
    <source>
        <dbReference type="EMBL" id="ACT67470.1"/>
    </source>
</evidence>
<dbReference type="EMBL" id="FJ907329">
    <property type="protein sequence ID" value="ACT67470.1"/>
    <property type="molecule type" value="Genomic_RNA"/>
</dbReference>
<feature type="region of interest" description="Disordered" evidence="1">
    <location>
        <begin position="135"/>
        <end position="155"/>
    </location>
</feature>
<accession>C7T500</accession>
<sequence length="333" mass="36769">MKGASGLRRLGFRAVVPAVVVGGAVAGTVVHRALNNRGGDGENLRDLRELRPLEVEEFTISSGDSVAESIDIDSAAVNSAADLVPFDAVLEPEEPVTLPVSNPRRIWSRLFAAMVTLSVPLAGVFAVRHVTGQGSVSAGDDLRSEPFEPRDVPRPDEIPPHAAVEEGDPVACLPEDSRRFVKRCLDHLAYFELIGVCPFCERDGLKSISFETVVFEEVPPLFVRKFELIPSAVFDPHFWEPVCYYTLFHDTLVCKCGKHDKFQMVAILPVMDVHPLNTVYMLFIVKEGFDVDRGFPVMSSYGYHVGWAFEPLTIPLEPFDGTEPLPLHNETGR</sequence>
<proteinExistence type="predicted"/>
<dbReference type="Proteomes" id="UP000500846">
    <property type="component" value="Segment"/>
</dbReference>
<evidence type="ECO:0000313" key="3">
    <source>
        <dbReference type="Proteomes" id="UP000500846"/>
    </source>
</evidence>
<protein>
    <submittedName>
        <fullName evidence="2">p37</fullName>
    </submittedName>
</protein>
<organism evidence="2 3">
    <name type="scientific">Japanese holly fern mottle virus</name>
    <dbReference type="NCBI Taxonomy" id="659660"/>
    <lineage>
        <taxon>Viruses</taxon>
        <taxon>Riboviria</taxon>
        <taxon>Orthornavirae</taxon>
        <taxon>Kitrinoviricota</taxon>
        <taxon>Alsuviricetes</taxon>
        <taxon>Martellivirales</taxon>
        <taxon>Mayoviridae</taxon>
        <taxon>Pteridovirus</taxon>
        <taxon>Pteridovirus filicis</taxon>
    </lineage>
</organism>
<name>C7T500_9VIRU</name>
<reference evidence="2 3" key="1">
    <citation type="journal article" date="2009" name="J. Gen. Virol.">
        <title>A novel plant virus with unique properties infecting Japanese holly fern.</title>
        <authorList>
            <person name="Valverde R.A."/>
            <person name="Sabanadzovic S."/>
        </authorList>
    </citation>
    <scope>NUCLEOTIDE SEQUENCE [LARGE SCALE GENOMIC DNA]</scope>
    <source>
        <strain evidence="2">HR</strain>
    </source>
</reference>
<feature type="compositionally biased region" description="Basic and acidic residues" evidence="1">
    <location>
        <begin position="140"/>
        <end position="155"/>
    </location>
</feature>
<evidence type="ECO:0000256" key="1">
    <source>
        <dbReference type="SAM" id="MobiDB-lite"/>
    </source>
</evidence>